<dbReference type="OrthoDB" id="7506878at2"/>
<evidence type="ECO:0000313" key="2">
    <source>
        <dbReference type="EMBL" id="GAM00394.1"/>
    </source>
</evidence>
<evidence type="ECO:0000313" key="3">
    <source>
        <dbReference type="Proteomes" id="UP000032305"/>
    </source>
</evidence>
<gene>
    <name evidence="2" type="ORF">SP5_032_00160</name>
</gene>
<evidence type="ECO:0000256" key="1">
    <source>
        <dbReference type="SAM" id="Phobius"/>
    </source>
</evidence>
<name>A0A0A1W672_9SPHN</name>
<dbReference type="RefSeq" id="WP_052811417.1">
    <property type="nucleotide sequence ID" value="NZ_BBPI01000032.1"/>
</dbReference>
<keyword evidence="3" id="KW-1185">Reference proteome</keyword>
<dbReference type="Proteomes" id="UP000032305">
    <property type="component" value="Unassembled WGS sequence"/>
</dbReference>
<keyword evidence="1" id="KW-0812">Transmembrane</keyword>
<feature type="transmembrane region" description="Helical" evidence="1">
    <location>
        <begin position="91"/>
        <end position="112"/>
    </location>
</feature>
<feature type="transmembrane region" description="Helical" evidence="1">
    <location>
        <begin position="118"/>
        <end position="137"/>
    </location>
</feature>
<evidence type="ECO:0008006" key="4">
    <source>
        <dbReference type="Google" id="ProtNLM"/>
    </source>
</evidence>
<sequence>MSRANAMQLTTRRRRLLQGVLLLLWASGTGWLIAHHWLTRQGEYGPEISPVEPWALRLHGLMALATTAFLGLLWAVHIVRGWTAKRRRGSGGVLFAGAMLLLATGYLLYYASDDDLRGWVSIVHWSLGLVSLPLFLVHRIGRGHPR</sequence>
<accession>A0A0A1W672</accession>
<organism evidence="2 3">
    <name type="scientific">Sphingomonas parapaucimobilis NBRC 15100</name>
    <dbReference type="NCBI Taxonomy" id="1219049"/>
    <lineage>
        <taxon>Bacteria</taxon>
        <taxon>Pseudomonadati</taxon>
        <taxon>Pseudomonadota</taxon>
        <taxon>Alphaproteobacteria</taxon>
        <taxon>Sphingomonadales</taxon>
        <taxon>Sphingomonadaceae</taxon>
        <taxon>Sphingomonas</taxon>
    </lineage>
</organism>
<dbReference type="eggNOG" id="ENOG5032ZSW">
    <property type="taxonomic scope" value="Bacteria"/>
</dbReference>
<dbReference type="EMBL" id="BBPI01000032">
    <property type="protein sequence ID" value="GAM00394.1"/>
    <property type="molecule type" value="Genomic_DNA"/>
</dbReference>
<keyword evidence="1" id="KW-1133">Transmembrane helix</keyword>
<feature type="transmembrane region" description="Helical" evidence="1">
    <location>
        <begin position="58"/>
        <end position="79"/>
    </location>
</feature>
<reference evidence="2 3" key="1">
    <citation type="submission" date="2014-11" db="EMBL/GenBank/DDBJ databases">
        <title>Whole genome shotgun sequence of Sphingomonas parapaucimobilis NBRC 15100.</title>
        <authorList>
            <person name="Katano-Makiyama Y."/>
            <person name="Hosoyama A."/>
            <person name="Hashimoto M."/>
            <person name="Hosoyama Y."/>
            <person name="Noguchi M."/>
            <person name="Numata M."/>
            <person name="Tsuchikane K."/>
            <person name="Hirakata S."/>
            <person name="Uohara A."/>
            <person name="Shimodaira J."/>
            <person name="Ohji S."/>
            <person name="Ichikawa N."/>
            <person name="Kimura A."/>
            <person name="Yamazoe A."/>
            <person name="Fujita N."/>
        </authorList>
    </citation>
    <scope>NUCLEOTIDE SEQUENCE [LARGE SCALE GENOMIC DNA]</scope>
    <source>
        <strain evidence="2 3">NBRC 15100</strain>
    </source>
</reference>
<comment type="caution">
    <text evidence="2">The sequence shown here is derived from an EMBL/GenBank/DDBJ whole genome shotgun (WGS) entry which is preliminary data.</text>
</comment>
<dbReference type="AlphaFoldDB" id="A0A0A1W672"/>
<proteinExistence type="predicted"/>
<protein>
    <recommendedName>
        <fullName evidence="4">DUF4405 domain-containing protein</fullName>
    </recommendedName>
</protein>
<keyword evidence="1" id="KW-0472">Membrane</keyword>